<dbReference type="GO" id="GO:0003917">
    <property type="term" value="F:DNA topoisomerase type I (single strand cut, ATP-independent) activity"/>
    <property type="evidence" value="ECO:0007669"/>
    <property type="project" value="InterPro"/>
</dbReference>
<feature type="domain" description="Toprim" evidence="2">
    <location>
        <begin position="3"/>
        <end position="113"/>
    </location>
</feature>
<dbReference type="PROSITE" id="PS50880">
    <property type="entry name" value="TOPRIM"/>
    <property type="match status" value="1"/>
</dbReference>
<dbReference type="Pfam" id="PF01751">
    <property type="entry name" value="Toprim"/>
    <property type="match status" value="1"/>
</dbReference>
<dbReference type="PRINTS" id="PR00417">
    <property type="entry name" value="PRTPISMRASEI"/>
</dbReference>
<proteinExistence type="predicted"/>
<dbReference type="EMBL" id="UINC01194675">
    <property type="protein sequence ID" value="SVE10879.1"/>
    <property type="molecule type" value="Genomic_DNA"/>
</dbReference>
<gene>
    <name evidence="4" type="ORF">METZ01_LOCUS463733</name>
</gene>
<dbReference type="InterPro" id="IPR013824">
    <property type="entry name" value="Topo_IA_cen_sub1"/>
</dbReference>
<keyword evidence="1" id="KW-0413">Isomerase</keyword>
<dbReference type="InterPro" id="IPR013825">
    <property type="entry name" value="Topo_IA_cen_sub2"/>
</dbReference>
<dbReference type="InterPro" id="IPR006171">
    <property type="entry name" value="TOPRIM_dom"/>
</dbReference>
<protein>
    <submittedName>
        <fullName evidence="4">Uncharacterized protein</fullName>
    </submittedName>
</protein>
<feature type="domain" description="Topo IA-type catalytic" evidence="3">
    <location>
        <begin position="129"/>
        <end position="222"/>
    </location>
</feature>
<dbReference type="InterPro" id="IPR023405">
    <property type="entry name" value="Topo_IA_core_domain"/>
</dbReference>
<dbReference type="SMART" id="SM00493">
    <property type="entry name" value="TOPRIM"/>
    <property type="match status" value="1"/>
</dbReference>
<dbReference type="Gene3D" id="2.70.20.10">
    <property type="entry name" value="Topoisomerase I, domain 3"/>
    <property type="match status" value="1"/>
</dbReference>
<dbReference type="GO" id="GO:0003677">
    <property type="term" value="F:DNA binding"/>
    <property type="evidence" value="ECO:0007669"/>
    <property type="project" value="InterPro"/>
</dbReference>
<dbReference type="PROSITE" id="PS52039">
    <property type="entry name" value="TOPO_IA_2"/>
    <property type="match status" value="1"/>
</dbReference>
<name>A0A383ATL0_9ZZZZ</name>
<dbReference type="InterPro" id="IPR000380">
    <property type="entry name" value="Topo_IA"/>
</dbReference>
<dbReference type="SMART" id="SM00436">
    <property type="entry name" value="TOP1Bc"/>
    <property type="match status" value="1"/>
</dbReference>
<sequence length="222" mass="24364">MGKSLVVVESPAKATTINKILGKDFVVKSCMGHVCDLPPKELGVDVDKDFQPRYVTIRGKGKILADLKRAAATADTIYLATDPDREGEAIAWHVASAISSKDAVVKRILFNEITPKAVRESIGKSGTLDIDKVNAQQARRVLDRLVGYEISPLLWRGIHAGLSAGRVQSVALRLICERDAEIAKFEPQEYWSIDVLLGHGLGDVQVVFKSRVLQHKGEKIEI</sequence>
<reference evidence="4" key="1">
    <citation type="submission" date="2018-05" db="EMBL/GenBank/DDBJ databases">
        <authorList>
            <person name="Lanie J.A."/>
            <person name="Ng W.-L."/>
            <person name="Kazmierczak K.M."/>
            <person name="Andrzejewski T.M."/>
            <person name="Davidsen T.M."/>
            <person name="Wayne K.J."/>
            <person name="Tettelin H."/>
            <person name="Glass J.I."/>
            <person name="Rusch D."/>
            <person name="Podicherti R."/>
            <person name="Tsui H.-C.T."/>
            <person name="Winkler M.E."/>
        </authorList>
    </citation>
    <scope>NUCLEOTIDE SEQUENCE</scope>
</reference>
<accession>A0A383ATL0</accession>
<evidence type="ECO:0000259" key="3">
    <source>
        <dbReference type="PROSITE" id="PS52039"/>
    </source>
</evidence>
<evidence type="ECO:0000256" key="1">
    <source>
        <dbReference type="ARBA" id="ARBA00023235"/>
    </source>
</evidence>
<dbReference type="InterPro" id="IPR013497">
    <property type="entry name" value="Topo_IA_cen"/>
</dbReference>
<dbReference type="Gene3D" id="3.40.50.140">
    <property type="match status" value="1"/>
</dbReference>
<evidence type="ECO:0000259" key="2">
    <source>
        <dbReference type="PROSITE" id="PS50880"/>
    </source>
</evidence>
<dbReference type="GO" id="GO:0006265">
    <property type="term" value="P:DNA topological change"/>
    <property type="evidence" value="ECO:0007669"/>
    <property type="project" value="InterPro"/>
</dbReference>
<dbReference type="AlphaFoldDB" id="A0A383ATL0"/>
<dbReference type="InterPro" id="IPR003601">
    <property type="entry name" value="Topo_IA_2"/>
</dbReference>
<evidence type="ECO:0000313" key="4">
    <source>
        <dbReference type="EMBL" id="SVE10879.1"/>
    </source>
</evidence>
<dbReference type="PANTHER" id="PTHR42785:SF1">
    <property type="entry name" value="DNA TOPOISOMERASE"/>
    <property type="match status" value="1"/>
</dbReference>
<organism evidence="4">
    <name type="scientific">marine metagenome</name>
    <dbReference type="NCBI Taxonomy" id="408172"/>
    <lineage>
        <taxon>unclassified sequences</taxon>
        <taxon>metagenomes</taxon>
        <taxon>ecological metagenomes</taxon>
    </lineage>
</organism>
<dbReference type="SUPFAM" id="SSF56712">
    <property type="entry name" value="Prokaryotic type I DNA topoisomerase"/>
    <property type="match status" value="1"/>
</dbReference>
<dbReference type="Pfam" id="PF01131">
    <property type="entry name" value="Topoisom_bac"/>
    <property type="match status" value="1"/>
</dbReference>
<dbReference type="PANTHER" id="PTHR42785">
    <property type="entry name" value="DNA TOPOISOMERASE, TYPE IA, CORE"/>
    <property type="match status" value="1"/>
</dbReference>
<dbReference type="CDD" id="cd03363">
    <property type="entry name" value="TOPRIM_TopoIA_TopoI"/>
    <property type="match status" value="1"/>
</dbReference>
<dbReference type="InterPro" id="IPR034149">
    <property type="entry name" value="TOPRIM_TopoI"/>
</dbReference>
<dbReference type="Gene3D" id="1.10.460.10">
    <property type="entry name" value="Topoisomerase I, domain 2"/>
    <property type="match status" value="1"/>
</dbReference>
<feature type="non-terminal residue" evidence="4">
    <location>
        <position position="222"/>
    </location>
</feature>